<proteinExistence type="predicted"/>
<dbReference type="RefSeq" id="XP_002909979.1">
    <property type="nucleotide sequence ID" value="XM_002909933.1"/>
</dbReference>
<protein>
    <submittedName>
        <fullName evidence="2">Uncharacterized protein</fullName>
    </submittedName>
</protein>
<evidence type="ECO:0000313" key="3">
    <source>
        <dbReference type="Proteomes" id="UP000006643"/>
    </source>
</evidence>
<reference evidence="3" key="1">
    <citation type="journal article" date="2009" name="Nature">
        <title>Genome sequence and analysis of the Irish potato famine pathogen Phytophthora infestans.</title>
        <authorList>
            <consortium name="The Broad Institute Genome Sequencing Platform"/>
            <person name="Haas B.J."/>
            <person name="Kamoun S."/>
            <person name="Zody M.C."/>
            <person name="Jiang R.H."/>
            <person name="Handsaker R.E."/>
            <person name="Cano L.M."/>
            <person name="Grabherr M."/>
            <person name="Kodira C.D."/>
            <person name="Raffaele S."/>
            <person name="Torto-Alalibo T."/>
            <person name="Bozkurt T.O."/>
            <person name="Ah-Fong A.M."/>
            <person name="Alvarado L."/>
            <person name="Anderson V.L."/>
            <person name="Armstrong M.R."/>
            <person name="Avrova A."/>
            <person name="Baxter L."/>
            <person name="Beynon J."/>
            <person name="Boevink P.C."/>
            <person name="Bollmann S.R."/>
            <person name="Bos J.I."/>
            <person name="Bulone V."/>
            <person name="Cai G."/>
            <person name="Cakir C."/>
            <person name="Carrington J.C."/>
            <person name="Chawner M."/>
            <person name="Conti L."/>
            <person name="Costanzo S."/>
            <person name="Ewan R."/>
            <person name="Fahlgren N."/>
            <person name="Fischbach M.A."/>
            <person name="Fugelstad J."/>
            <person name="Gilroy E.M."/>
            <person name="Gnerre S."/>
            <person name="Green P.J."/>
            <person name="Grenville-Briggs L.J."/>
            <person name="Griffith J."/>
            <person name="Grunwald N.J."/>
            <person name="Horn K."/>
            <person name="Horner N.R."/>
            <person name="Hu C.H."/>
            <person name="Huitema E."/>
            <person name="Jeong D.H."/>
            <person name="Jones A.M."/>
            <person name="Jones J.D."/>
            <person name="Jones R.W."/>
            <person name="Karlsson E.K."/>
            <person name="Kunjeti S.G."/>
            <person name="Lamour K."/>
            <person name="Liu Z."/>
            <person name="Ma L."/>
            <person name="Maclean D."/>
            <person name="Chibucos M.C."/>
            <person name="McDonald H."/>
            <person name="McWalters J."/>
            <person name="Meijer H.J."/>
            <person name="Morgan W."/>
            <person name="Morris P.F."/>
            <person name="Munro C.A."/>
            <person name="O'Neill K."/>
            <person name="Ospina-Giraldo M."/>
            <person name="Pinzon A."/>
            <person name="Pritchard L."/>
            <person name="Ramsahoye B."/>
            <person name="Ren Q."/>
            <person name="Restrepo S."/>
            <person name="Roy S."/>
            <person name="Sadanandom A."/>
            <person name="Savidor A."/>
            <person name="Schornack S."/>
            <person name="Schwartz D.C."/>
            <person name="Schumann U.D."/>
            <person name="Schwessinger B."/>
            <person name="Seyer L."/>
            <person name="Sharpe T."/>
            <person name="Silvar C."/>
            <person name="Song J."/>
            <person name="Studholme D.J."/>
            <person name="Sykes S."/>
            <person name="Thines M."/>
            <person name="van de Vondervoort P.J."/>
            <person name="Phuntumart V."/>
            <person name="Wawra S."/>
            <person name="Weide R."/>
            <person name="Win J."/>
            <person name="Young C."/>
            <person name="Zhou S."/>
            <person name="Fry W."/>
            <person name="Meyers B.C."/>
            <person name="van West P."/>
            <person name="Ristaino J."/>
            <person name="Govers F."/>
            <person name="Birch P.R."/>
            <person name="Whisson S.C."/>
            <person name="Judelson H.S."/>
            <person name="Nusbaum C."/>
        </authorList>
    </citation>
    <scope>NUCLEOTIDE SEQUENCE [LARGE SCALE GENOMIC DNA]</scope>
    <source>
        <strain evidence="3">T30-4</strain>
    </source>
</reference>
<dbReference type="InParanoid" id="D0RLV2"/>
<keyword evidence="3" id="KW-1185">Reference proteome</keyword>
<evidence type="ECO:0000256" key="1">
    <source>
        <dbReference type="SAM" id="MobiDB-lite"/>
    </source>
</evidence>
<dbReference type="OrthoDB" id="129335at2759"/>
<dbReference type="EMBL" id="GG688804">
    <property type="protein sequence ID" value="EEY53664.1"/>
    <property type="molecule type" value="Genomic_DNA"/>
</dbReference>
<name>D0RLV2_PHYIT</name>
<feature type="region of interest" description="Disordered" evidence="1">
    <location>
        <begin position="38"/>
        <end position="90"/>
    </location>
</feature>
<dbReference type="KEGG" id="pif:PITG_22088"/>
<dbReference type="GeneID" id="9468514"/>
<accession>D0RLV2</accession>
<dbReference type="Proteomes" id="UP000006643">
    <property type="component" value="Unassembled WGS sequence"/>
</dbReference>
<dbReference type="AlphaFoldDB" id="D0RLV2"/>
<dbReference type="VEuPathDB" id="FungiDB:PITG_22088"/>
<organism evidence="2 3">
    <name type="scientific">Phytophthora infestans (strain T30-4)</name>
    <name type="common">Potato late blight agent</name>
    <dbReference type="NCBI Taxonomy" id="403677"/>
    <lineage>
        <taxon>Eukaryota</taxon>
        <taxon>Sar</taxon>
        <taxon>Stramenopiles</taxon>
        <taxon>Oomycota</taxon>
        <taxon>Peronosporomycetes</taxon>
        <taxon>Peronosporales</taxon>
        <taxon>Peronosporaceae</taxon>
        <taxon>Phytophthora</taxon>
    </lineage>
</organism>
<gene>
    <name evidence="2" type="ORF">PITG_22088</name>
</gene>
<sequence length="125" mass="14292">MPQITAQNADFACQVRAQQNPLPQIYHLAEDAPLQEVGLFNDEDEEDTQRTKRARLRRGDETSDWHPFPLPEAPERHPTTSHRNHYNPDAPGIMRTRLELHACLTAKGNLRTAAILFSGRVVRCR</sequence>
<dbReference type="HOGENOM" id="CLU_1997036_0_0_1"/>
<evidence type="ECO:0000313" key="2">
    <source>
        <dbReference type="EMBL" id="EEY53664.1"/>
    </source>
</evidence>